<comment type="caution">
    <text evidence="2">The sequence shown here is derived from an EMBL/GenBank/DDBJ whole genome shotgun (WGS) entry which is preliminary data.</text>
</comment>
<proteinExistence type="predicted"/>
<feature type="non-terminal residue" evidence="2">
    <location>
        <position position="1"/>
    </location>
</feature>
<evidence type="ECO:0000256" key="1">
    <source>
        <dbReference type="SAM" id="MobiDB-lite"/>
    </source>
</evidence>
<name>A0ABR3EIP7_9AGAR</name>
<keyword evidence="3" id="KW-1185">Reference proteome</keyword>
<evidence type="ECO:0000313" key="2">
    <source>
        <dbReference type="EMBL" id="KAL0562752.1"/>
    </source>
</evidence>
<feature type="compositionally biased region" description="Polar residues" evidence="1">
    <location>
        <begin position="93"/>
        <end position="102"/>
    </location>
</feature>
<feature type="compositionally biased region" description="Low complexity" evidence="1">
    <location>
        <begin position="51"/>
        <end position="65"/>
    </location>
</feature>
<feature type="compositionally biased region" description="Basic and acidic residues" evidence="1">
    <location>
        <begin position="8"/>
        <end position="19"/>
    </location>
</feature>
<gene>
    <name evidence="2" type="ORF">V5O48_019327</name>
</gene>
<reference evidence="2 3" key="1">
    <citation type="submission" date="2024-02" db="EMBL/GenBank/DDBJ databases">
        <title>A draft genome for the cacao thread blight pathogen Marasmius crinis-equi.</title>
        <authorList>
            <person name="Cohen S.P."/>
            <person name="Baruah I.K."/>
            <person name="Amoako-Attah I."/>
            <person name="Bukari Y."/>
            <person name="Meinhardt L.W."/>
            <person name="Bailey B.A."/>
        </authorList>
    </citation>
    <scope>NUCLEOTIDE SEQUENCE [LARGE SCALE GENOMIC DNA]</scope>
    <source>
        <strain evidence="2 3">GH-76</strain>
    </source>
</reference>
<feature type="region of interest" description="Disordered" evidence="1">
    <location>
        <begin position="51"/>
        <end position="135"/>
    </location>
</feature>
<feature type="compositionally biased region" description="Low complexity" evidence="1">
    <location>
        <begin position="106"/>
        <end position="116"/>
    </location>
</feature>
<feature type="region of interest" description="Disordered" evidence="1">
    <location>
        <begin position="1"/>
        <end position="20"/>
    </location>
</feature>
<protein>
    <submittedName>
        <fullName evidence="2">Uncharacterized protein</fullName>
    </submittedName>
</protein>
<accession>A0ABR3EIP7</accession>
<dbReference type="Proteomes" id="UP001465976">
    <property type="component" value="Unassembled WGS sequence"/>
</dbReference>
<dbReference type="EMBL" id="JBAHYK010004602">
    <property type="protein sequence ID" value="KAL0562752.1"/>
    <property type="molecule type" value="Genomic_DNA"/>
</dbReference>
<sequence>TRTSENTDIERQQPDDGHVSDIALEESQMPAEAIEHSADDQVGIVALDAQSRVVPSSSRPSVNSSTLRCHNESPCQEQLRESLATQIDGDPVQQPSERNSYIAQEASSSSAASHHAFLGSNVHAKNSRPPPDPSPFIVNHYGSGPMNIYLPSEGPSTMSRRATGWNGIIHEE</sequence>
<evidence type="ECO:0000313" key="3">
    <source>
        <dbReference type="Proteomes" id="UP001465976"/>
    </source>
</evidence>
<organism evidence="2 3">
    <name type="scientific">Marasmius crinis-equi</name>
    <dbReference type="NCBI Taxonomy" id="585013"/>
    <lineage>
        <taxon>Eukaryota</taxon>
        <taxon>Fungi</taxon>
        <taxon>Dikarya</taxon>
        <taxon>Basidiomycota</taxon>
        <taxon>Agaricomycotina</taxon>
        <taxon>Agaricomycetes</taxon>
        <taxon>Agaricomycetidae</taxon>
        <taxon>Agaricales</taxon>
        <taxon>Marasmiineae</taxon>
        <taxon>Marasmiaceae</taxon>
        <taxon>Marasmius</taxon>
    </lineage>
</organism>